<dbReference type="AlphaFoldDB" id="A0A9W8TLN7"/>
<reference evidence="2" key="1">
    <citation type="submission" date="2022-07" db="EMBL/GenBank/DDBJ databases">
        <title>Genome Sequence of Xylaria arbuscula.</title>
        <authorList>
            <person name="Buettner E."/>
        </authorList>
    </citation>
    <scope>NUCLEOTIDE SEQUENCE</scope>
    <source>
        <strain evidence="2">VT107</strain>
    </source>
</reference>
<gene>
    <name evidence="2" type="ORF">NPX13_g6525</name>
</gene>
<accession>A0A9W8TLN7</accession>
<dbReference type="EMBL" id="JANPWZ010001167">
    <property type="protein sequence ID" value="KAJ3568137.1"/>
    <property type="molecule type" value="Genomic_DNA"/>
</dbReference>
<keyword evidence="3" id="KW-1185">Reference proteome</keyword>
<proteinExistence type="predicted"/>
<dbReference type="Proteomes" id="UP001148614">
    <property type="component" value="Unassembled WGS sequence"/>
</dbReference>
<protein>
    <submittedName>
        <fullName evidence="2">Uncharacterized protein</fullName>
    </submittedName>
</protein>
<evidence type="ECO:0000313" key="2">
    <source>
        <dbReference type="EMBL" id="KAJ3568137.1"/>
    </source>
</evidence>
<sequence>MLEALVDAELDNEDCATPEQAGISRASKAKVMPSQQESLHSRASAFEQPSLDNRATILTTSKTEPEEQTTDNGHQQAGGEGEVGSALYSRPAGPVAHLTDRLDPFKRLTKSDPTLQYLNLSPHSLPRTPGYALCTSASYTALSIPSPPSWRLPACADITGDKLQYIQHGGLVISRLKDATEADNPISDPKELLPWKREAFAPSTSP</sequence>
<feature type="compositionally biased region" description="Acidic residues" evidence="1">
    <location>
        <begin position="1"/>
        <end position="16"/>
    </location>
</feature>
<evidence type="ECO:0000256" key="1">
    <source>
        <dbReference type="SAM" id="MobiDB-lite"/>
    </source>
</evidence>
<evidence type="ECO:0000313" key="3">
    <source>
        <dbReference type="Proteomes" id="UP001148614"/>
    </source>
</evidence>
<feature type="region of interest" description="Disordered" evidence="1">
    <location>
        <begin position="1"/>
        <end position="90"/>
    </location>
</feature>
<comment type="caution">
    <text evidence="2">The sequence shown here is derived from an EMBL/GenBank/DDBJ whole genome shotgun (WGS) entry which is preliminary data.</text>
</comment>
<feature type="compositionally biased region" description="Polar residues" evidence="1">
    <location>
        <begin position="50"/>
        <end position="62"/>
    </location>
</feature>
<organism evidence="2 3">
    <name type="scientific">Xylaria arbuscula</name>
    <dbReference type="NCBI Taxonomy" id="114810"/>
    <lineage>
        <taxon>Eukaryota</taxon>
        <taxon>Fungi</taxon>
        <taxon>Dikarya</taxon>
        <taxon>Ascomycota</taxon>
        <taxon>Pezizomycotina</taxon>
        <taxon>Sordariomycetes</taxon>
        <taxon>Xylariomycetidae</taxon>
        <taxon>Xylariales</taxon>
        <taxon>Xylariaceae</taxon>
        <taxon>Xylaria</taxon>
    </lineage>
</organism>
<name>A0A9W8TLN7_9PEZI</name>